<organism evidence="1 2">
    <name type="scientific">Candidatus Hepatoplasma crinochetorum Av</name>
    <dbReference type="NCBI Taxonomy" id="1427984"/>
    <lineage>
        <taxon>Bacteria</taxon>
        <taxon>Bacillati</taxon>
        <taxon>Mycoplasmatota</taxon>
        <taxon>Mollicutes</taxon>
        <taxon>Candidatus Hepatoplasmataceae</taxon>
        <taxon>Candidatus Hepatoplasma</taxon>
    </lineage>
</organism>
<dbReference type="Proteomes" id="UP000019450">
    <property type="component" value="Chromosome"/>
</dbReference>
<dbReference type="STRING" id="1427984.X271_00319"/>
<protein>
    <submittedName>
        <fullName evidence="1">Uncharacterized protein</fullName>
    </submittedName>
</protein>
<reference evidence="1 2" key="1">
    <citation type="journal article" date="2014" name="Genome Biol. Evol.">
        <title>Phylogenomics of "Candidatus Hepatoplasma crinochetorum," a Lineage of Mollicutes Associated with Noninsect Arthropods.</title>
        <authorList>
            <person name="Leclercq S."/>
            <person name="Dittmer J."/>
            <person name="Bouchon D."/>
            <person name="Cordaux R."/>
        </authorList>
    </citation>
    <scope>NUCLEOTIDE SEQUENCE [LARGE SCALE GENOMIC DNA]</scope>
    <source>
        <strain evidence="1 2">Av</strain>
    </source>
</reference>
<name>W8GSP7_9MOLU</name>
<dbReference type="KEGG" id="hcr:X271_00319"/>
<keyword evidence="2" id="KW-1185">Reference proteome</keyword>
<dbReference type="EMBL" id="CP006932">
    <property type="protein sequence ID" value="AHK22425.1"/>
    <property type="molecule type" value="Genomic_DNA"/>
</dbReference>
<accession>W8GSP7</accession>
<evidence type="ECO:0000313" key="2">
    <source>
        <dbReference type="Proteomes" id="UP000019450"/>
    </source>
</evidence>
<sequence>MENYNKNNYKLSIETNNFQSEKPDLIVLFCLKEFKNEIKEIDKKFHSFIHWYDEKFKKIYEIKKNFNEFLKLKNSSENNSILYSGLENKIDKYSKKINKYKKEYQDIFFN</sequence>
<evidence type="ECO:0000313" key="1">
    <source>
        <dbReference type="EMBL" id="AHK22425.1"/>
    </source>
</evidence>
<proteinExistence type="predicted"/>
<dbReference type="RefSeq" id="WP_025208722.1">
    <property type="nucleotide sequence ID" value="NZ_CP006932.1"/>
</dbReference>
<gene>
    <name evidence="1" type="ORF">X271_00319</name>
</gene>
<dbReference type="HOGENOM" id="CLU_2166379_0_0_14"/>
<dbReference type="AlphaFoldDB" id="W8GSP7"/>